<gene>
    <name evidence="6" type="ORF">G195_001861</name>
</gene>
<dbReference type="GO" id="GO:0006457">
    <property type="term" value="P:protein folding"/>
    <property type="evidence" value="ECO:0007669"/>
    <property type="project" value="InterPro"/>
</dbReference>
<evidence type="ECO:0000256" key="2">
    <source>
        <dbReference type="ARBA" id="ARBA00023002"/>
    </source>
</evidence>
<dbReference type="SUPFAM" id="SSF51735">
    <property type="entry name" value="NAD(P)-binding Rossmann-fold domains"/>
    <property type="match status" value="1"/>
</dbReference>
<dbReference type="PROSITE" id="PS00170">
    <property type="entry name" value="CSA_PPIASE_1"/>
    <property type="match status" value="1"/>
</dbReference>
<evidence type="ECO:0000256" key="1">
    <source>
        <dbReference type="ARBA" id="ARBA00006484"/>
    </source>
</evidence>
<feature type="domain" description="PPIase cyclophilin-type" evidence="5">
    <location>
        <begin position="1"/>
        <end position="66"/>
    </location>
</feature>
<sequence>MSDGQKIVIELYPEIAPNTVYNFISLANKGFYDGLIFHRVIPGFMIQGGDPNGDGSGGPGYTIKGDYSMAKSKKHTPAPKAAQDKPTTLKDLLSSDVLEKLKAQADEAKAAEADRKEQERLQAEEARKAEQKRKDNDFEMTEQRLQGKVAIVTGGGSGIGQATAIRFAEHGAKVFLLDRTPENAEETKKTIENAGGEAHVIECDISKPDNVQKAINQAAEQAGQLDIVFANAGINGTMAPIETMEPEDWDQTMGINMRGTFATVKYAIPHLKDRGGSIIITSSINGNRVFSGIGFSAYASSKAGQTAFTKMAALELARYKIRVNAVCPGAIDTNIDDNTYPSDDLKEVQIPVEFPEGHEHPLKGEPGTPKQVANLVLFLASDESSHVTGTRIYVDGAESLLRG</sequence>
<dbReference type="NCBIfam" id="NF004203">
    <property type="entry name" value="PRK05653.2-4"/>
    <property type="match status" value="1"/>
</dbReference>
<keyword evidence="2" id="KW-0560">Oxidoreductase</keyword>
<dbReference type="Proteomes" id="UP000702964">
    <property type="component" value="Unassembled WGS sequence"/>
</dbReference>
<evidence type="ECO:0000256" key="3">
    <source>
        <dbReference type="ARBA" id="ARBA00023027"/>
    </source>
</evidence>
<reference evidence="6" key="1">
    <citation type="journal article" date="2015" name="Genom Data">
        <title>Draft genome sequences of Phytophthora kernoviae and Phytophthora ramorum lineage EU2 from Scotland.</title>
        <authorList>
            <person name="Sambles C."/>
            <person name="Schlenzig A."/>
            <person name="O'Neill P."/>
            <person name="Grant M."/>
            <person name="Studholme D.J."/>
        </authorList>
    </citation>
    <scope>NUCLEOTIDE SEQUENCE</scope>
    <source>
        <strain evidence="6">00238/432</strain>
    </source>
</reference>
<evidence type="ECO:0000259" key="5">
    <source>
        <dbReference type="PROSITE" id="PS50072"/>
    </source>
</evidence>
<evidence type="ECO:0000256" key="4">
    <source>
        <dbReference type="SAM" id="MobiDB-lite"/>
    </source>
</evidence>
<organism evidence="6 7">
    <name type="scientific">Phytophthora kernoviae 00238/432</name>
    <dbReference type="NCBI Taxonomy" id="1284355"/>
    <lineage>
        <taxon>Eukaryota</taxon>
        <taxon>Sar</taxon>
        <taxon>Stramenopiles</taxon>
        <taxon>Oomycota</taxon>
        <taxon>Peronosporomycetes</taxon>
        <taxon>Peronosporales</taxon>
        <taxon>Peronosporaceae</taxon>
        <taxon>Phytophthora</taxon>
    </lineage>
</organism>
<dbReference type="Pfam" id="PF13025">
    <property type="entry name" value="DUF3886"/>
    <property type="match status" value="1"/>
</dbReference>
<dbReference type="AlphaFoldDB" id="A0A8J4STT7"/>
<reference evidence="6" key="2">
    <citation type="submission" date="2020-02" db="EMBL/GenBank/DDBJ databases">
        <authorList>
            <person name="Studholme D.J."/>
        </authorList>
    </citation>
    <scope>NUCLEOTIDE SEQUENCE</scope>
    <source>
        <strain evidence="6">00238/432</strain>
    </source>
</reference>
<dbReference type="PANTHER" id="PTHR24321">
    <property type="entry name" value="DEHYDROGENASES, SHORT CHAIN"/>
    <property type="match status" value="1"/>
</dbReference>
<dbReference type="InterPro" id="IPR024980">
    <property type="entry name" value="DUF3886"/>
</dbReference>
<feature type="compositionally biased region" description="Basic and acidic residues" evidence="4">
    <location>
        <begin position="108"/>
        <end position="137"/>
    </location>
</feature>
<evidence type="ECO:0000313" key="7">
    <source>
        <dbReference type="Proteomes" id="UP000702964"/>
    </source>
</evidence>
<dbReference type="GO" id="GO:0016491">
    <property type="term" value="F:oxidoreductase activity"/>
    <property type="evidence" value="ECO:0007669"/>
    <property type="project" value="UniProtKB-KW"/>
</dbReference>
<dbReference type="Pfam" id="PF13561">
    <property type="entry name" value="adh_short_C2"/>
    <property type="match status" value="1"/>
</dbReference>
<name>A0A8J4STT7_9STRA</name>
<dbReference type="Pfam" id="PF00160">
    <property type="entry name" value="Pro_isomerase"/>
    <property type="match status" value="1"/>
</dbReference>
<dbReference type="PANTHER" id="PTHR24321:SF8">
    <property type="entry name" value="ESTRADIOL 17-BETA-DEHYDROGENASE 8-RELATED"/>
    <property type="match status" value="1"/>
</dbReference>
<feature type="compositionally biased region" description="Gly residues" evidence="4">
    <location>
        <begin position="51"/>
        <end position="60"/>
    </location>
</feature>
<proteinExistence type="inferred from homology"/>
<dbReference type="InterPro" id="IPR002347">
    <property type="entry name" value="SDR_fam"/>
</dbReference>
<dbReference type="GO" id="GO:0003755">
    <property type="term" value="F:peptidyl-prolyl cis-trans isomerase activity"/>
    <property type="evidence" value="ECO:0007669"/>
    <property type="project" value="InterPro"/>
</dbReference>
<dbReference type="EMBL" id="AOFI03000030">
    <property type="protein sequence ID" value="KAF4323906.1"/>
    <property type="molecule type" value="Genomic_DNA"/>
</dbReference>
<dbReference type="PRINTS" id="PR00080">
    <property type="entry name" value="SDRFAMILY"/>
</dbReference>
<keyword evidence="3" id="KW-0520">NAD</keyword>
<feature type="region of interest" description="Disordered" evidence="4">
    <location>
        <begin position="51"/>
        <end position="87"/>
    </location>
</feature>
<dbReference type="InterPro" id="IPR020892">
    <property type="entry name" value="Cyclophilin-type_PPIase_CS"/>
</dbReference>
<protein>
    <recommendedName>
        <fullName evidence="5">PPIase cyclophilin-type domain-containing protein</fullName>
    </recommendedName>
</protein>
<dbReference type="InterPro" id="IPR057326">
    <property type="entry name" value="KR_dom"/>
</dbReference>
<dbReference type="CDD" id="cd00317">
    <property type="entry name" value="cyclophilin"/>
    <property type="match status" value="1"/>
</dbReference>
<dbReference type="FunFam" id="3.40.50.720:FF:000084">
    <property type="entry name" value="Short-chain dehydrogenase reductase"/>
    <property type="match status" value="1"/>
</dbReference>
<comment type="caution">
    <text evidence="6">The sequence shown here is derived from an EMBL/GenBank/DDBJ whole genome shotgun (WGS) entry which is preliminary data.</text>
</comment>
<dbReference type="InterPro" id="IPR029000">
    <property type="entry name" value="Cyclophilin-like_dom_sf"/>
</dbReference>
<dbReference type="InterPro" id="IPR036291">
    <property type="entry name" value="NAD(P)-bd_dom_sf"/>
</dbReference>
<dbReference type="CDD" id="cd05233">
    <property type="entry name" value="SDR_c"/>
    <property type="match status" value="1"/>
</dbReference>
<feature type="region of interest" description="Disordered" evidence="4">
    <location>
        <begin position="108"/>
        <end position="140"/>
    </location>
</feature>
<accession>A0A8J4STT7</accession>
<dbReference type="SUPFAM" id="SSF50891">
    <property type="entry name" value="Cyclophilin-like"/>
    <property type="match status" value="1"/>
</dbReference>
<comment type="similarity">
    <text evidence="1">Belongs to the short-chain dehydrogenases/reductases (SDR) family.</text>
</comment>
<dbReference type="PRINTS" id="PR00081">
    <property type="entry name" value="GDHRDH"/>
</dbReference>
<dbReference type="SMART" id="SM00822">
    <property type="entry name" value="PKS_KR"/>
    <property type="match status" value="1"/>
</dbReference>
<evidence type="ECO:0000313" key="6">
    <source>
        <dbReference type="EMBL" id="KAF4323906.1"/>
    </source>
</evidence>
<dbReference type="PROSITE" id="PS50072">
    <property type="entry name" value="CSA_PPIASE_2"/>
    <property type="match status" value="1"/>
</dbReference>
<dbReference type="Gene3D" id="3.40.50.720">
    <property type="entry name" value="NAD(P)-binding Rossmann-like Domain"/>
    <property type="match status" value="1"/>
</dbReference>
<dbReference type="Gene3D" id="2.40.100.10">
    <property type="entry name" value="Cyclophilin-like"/>
    <property type="match status" value="1"/>
</dbReference>
<dbReference type="InterPro" id="IPR002130">
    <property type="entry name" value="Cyclophilin-type_PPIase_dom"/>
</dbReference>